<keyword evidence="7" id="KW-0624">Polysaccharide degradation</keyword>
<evidence type="ECO:0000256" key="9">
    <source>
        <dbReference type="SAM" id="Phobius"/>
    </source>
</evidence>
<dbReference type="Proteomes" id="UP000030143">
    <property type="component" value="Unassembled WGS sequence"/>
</dbReference>
<feature type="region of interest" description="Disordered" evidence="8">
    <location>
        <begin position="39"/>
        <end position="69"/>
    </location>
</feature>
<keyword evidence="2" id="KW-0732">Signal</keyword>
<keyword evidence="11" id="KW-1185">Reference proteome</keyword>
<evidence type="ECO:0000256" key="3">
    <source>
        <dbReference type="ARBA" id="ARBA00037012"/>
    </source>
</evidence>
<evidence type="ECO:0000256" key="7">
    <source>
        <dbReference type="RuleBase" id="RU361163"/>
    </source>
</evidence>
<dbReference type="HOGENOM" id="CLU_073364_0_0_1"/>
<reference evidence="10 11" key="1">
    <citation type="journal article" date="2015" name="Mol. Plant Microbe Interact.">
        <title>Genome, transcriptome, and functional analyses of Penicillium expansum provide new insights into secondary metabolism and pathogenicity.</title>
        <authorList>
            <person name="Ballester A.R."/>
            <person name="Marcet-Houben M."/>
            <person name="Levin E."/>
            <person name="Sela N."/>
            <person name="Selma-Lazaro C."/>
            <person name="Carmona L."/>
            <person name="Wisniewski M."/>
            <person name="Droby S."/>
            <person name="Gonzalez-Candelas L."/>
            <person name="Gabaldon T."/>
        </authorList>
    </citation>
    <scope>NUCLEOTIDE SEQUENCE [LARGE SCALE GENOMIC DNA]</scope>
    <source>
        <strain evidence="10 11">MD-8</strain>
    </source>
</reference>
<sequence>MVFGIGLIVNAVLVAIPVGGSVGALMGLDAHRAATGQKPLFTGGNNSDDSTGGSDSTGGGGGHNTITNNGVEHTQYCELSWGITPPSKTEQYTLNPNQWGVTSTSTGNGLCMNITTLVNQTYAAQTAPEFSITWQFDPGPQTAPVHGYPNIRVDNVLPKELENISELNLDLSWTYGLGDTTAASTDVQALATENLATNVAIDMFLDADADKAKNETQAKFEVMVWFWMSNLEAQPHGWGNPGINRTLDGTKLLVEVQLVPDIFQHTLTCILISTLYTGQNDNGQYVLSWVPEMGTIVEKFSGDLYPLITDLYSFGGSDYPSKNDYLGSLSFGTEVYSVNKNVTFWADEYKIDIKS</sequence>
<dbReference type="InterPro" id="IPR013319">
    <property type="entry name" value="GH11/12"/>
</dbReference>
<proteinExistence type="inferred from homology"/>
<gene>
    <name evidence="10" type="ORF">PEX2_020130</name>
</gene>
<feature type="compositionally biased region" description="Low complexity" evidence="8">
    <location>
        <begin position="42"/>
        <end position="54"/>
    </location>
</feature>
<dbReference type="SUPFAM" id="SSF49899">
    <property type="entry name" value="Concanavalin A-like lectins/glucanases"/>
    <property type="match status" value="1"/>
</dbReference>
<evidence type="ECO:0000313" key="11">
    <source>
        <dbReference type="Proteomes" id="UP000030143"/>
    </source>
</evidence>
<dbReference type="PANTHER" id="PTHR34002">
    <property type="entry name" value="BLR1656 PROTEIN"/>
    <property type="match status" value="1"/>
</dbReference>
<evidence type="ECO:0000256" key="2">
    <source>
        <dbReference type="ARBA" id="ARBA00022729"/>
    </source>
</evidence>
<dbReference type="OrthoDB" id="89349at2759"/>
<dbReference type="GeneID" id="27674707"/>
<evidence type="ECO:0000256" key="1">
    <source>
        <dbReference type="ARBA" id="ARBA00005519"/>
    </source>
</evidence>
<dbReference type="EMBL" id="JQFZ01000140">
    <property type="protein sequence ID" value="KGO57569.1"/>
    <property type="molecule type" value="Genomic_DNA"/>
</dbReference>
<evidence type="ECO:0000256" key="4">
    <source>
        <dbReference type="ARBA" id="ARBA00038882"/>
    </source>
</evidence>
<evidence type="ECO:0000256" key="5">
    <source>
        <dbReference type="ARBA" id="ARBA00041304"/>
    </source>
</evidence>
<comment type="caution">
    <text evidence="10">The sequence shown here is derived from an EMBL/GenBank/DDBJ whole genome shotgun (WGS) entry which is preliminary data.</text>
</comment>
<evidence type="ECO:0000256" key="6">
    <source>
        <dbReference type="ARBA" id="ARBA00043018"/>
    </source>
</evidence>
<dbReference type="Pfam" id="PF01670">
    <property type="entry name" value="Glyco_hydro_12"/>
    <property type="match status" value="1"/>
</dbReference>
<feature type="transmembrane region" description="Helical" evidence="9">
    <location>
        <begin position="6"/>
        <end position="28"/>
    </location>
</feature>
<dbReference type="GO" id="GO:0000272">
    <property type="term" value="P:polysaccharide catabolic process"/>
    <property type="evidence" value="ECO:0007669"/>
    <property type="project" value="UniProtKB-KW"/>
</dbReference>
<keyword evidence="9" id="KW-0472">Membrane</keyword>
<keyword evidence="7" id="KW-0119">Carbohydrate metabolism</keyword>
<organism evidence="10 11">
    <name type="scientific">Penicillium expansum</name>
    <name type="common">Blue mold rot fungus</name>
    <dbReference type="NCBI Taxonomy" id="27334"/>
    <lineage>
        <taxon>Eukaryota</taxon>
        <taxon>Fungi</taxon>
        <taxon>Dikarya</taxon>
        <taxon>Ascomycota</taxon>
        <taxon>Pezizomycotina</taxon>
        <taxon>Eurotiomycetes</taxon>
        <taxon>Eurotiomycetidae</taxon>
        <taxon>Eurotiales</taxon>
        <taxon>Aspergillaceae</taxon>
        <taxon>Penicillium</taxon>
    </lineage>
</organism>
<dbReference type="PhylomeDB" id="A0A0A2JQA4"/>
<dbReference type="STRING" id="27334.A0A0A2JQA4"/>
<protein>
    <recommendedName>
        <fullName evidence="4">xyloglucan-specific endo-beta-1,4-glucanase</fullName>
        <ecNumber evidence="4">3.2.1.151</ecNumber>
    </recommendedName>
    <alternativeName>
        <fullName evidence="5">Xyloglucanase A</fullName>
    </alternativeName>
    <alternativeName>
        <fullName evidence="6">Xyloglucanendohydrolase A</fullName>
    </alternativeName>
</protein>
<dbReference type="GO" id="GO:0033946">
    <property type="term" value="F:xyloglucan-specific endo-beta-1,4-glucanase activity"/>
    <property type="evidence" value="ECO:0007669"/>
    <property type="project" value="UniProtKB-EC"/>
</dbReference>
<comment type="similarity">
    <text evidence="1 7">Belongs to the glycosyl hydrolase 12 (cellulase H) family.</text>
</comment>
<dbReference type="VEuPathDB" id="FungiDB:PEXP_002730"/>
<dbReference type="EC" id="3.2.1.151" evidence="4"/>
<name>A0A0A2JQA4_PENEN</name>
<keyword evidence="7" id="KW-0326">Glycosidase</keyword>
<keyword evidence="7 10" id="KW-0378">Hydrolase</keyword>
<evidence type="ECO:0000313" key="10">
    <source>
        <dbReference type="EMBL" id="KGO57569.1"/>
    </source>
</evidence>
<comment type="catalytic activity">
    <reaction evidence="3">
        <text>xyloglucan + H2O = xyloglucan oligosaccharides.</text>
        <dbReference type="EC" id="3.2.1.151"/>
    </reaction>
</comment>
<accession>A0A0A2JQA4</accession>
<dbReference type="InterPro" id="IPR013320">
    <property type="entry name" value="ConA-like_dom_sf"/>
</dbReference>
<dbReference type="GO" id="GO:0008810">
    <property type="term" value="F:cellulase activity"/>
    <property type="evidence" value="ECO:0007669"/>
    <property type="project" value="InterPro"/>
</dbReference>
<dbReference type="InterPro" id="IPR002594">
    <property type="entry name" value="GH12"/>
</dbReference>
<dbReference type="PANTHER" id="PTHR34002:SF9">
    <property type="entry name" value="XYLOGLUCAN-SPECIFIC ENDO-BETA-1,4-GLUCANASE A"/>
    <property type="match status" value="1"/>
</dbReference>
<evidence type="ECO:0000256" key="8">
    <source>
        <dbReference type="SAM" id="MobiDB-lite"/>
    </source>
</evidence>
<dbReference type="AlphaFoldDB" id="A0A0A2JQA4"/>
<dbReference type="RefSeq" id="XP_016599227.1">
    <property type="nucleotide sequence ID" value="XM_016739288.1"/>
</dbReference>
<keyword evidence="9" id="KW-1133">Transmembrane helix</keyword>
<keyword evidence="9" id="KW-0812">Transmembrane</keyword>
<dbReference type="Gene3D" id="2.60.120.180">
    <property type="match status" value="1"/>
</dbReference>